<gene>
    <name evidence="7" type="ORF">JK358_38370</name>
</gene>
<organism evidence="7 8">
    <name type="scientific">Nocardia acididurans</name>
    <dbReference type="NCBI Taxonomy" id="2802282"/>
    <lineage>
        <taxon>Bacteria</taxon>
        <taxon>Bacillati</taxon>
        <taxon>Actinomycetota</taxon>
        <taxon>Actinomycetes</taxon>
        <taxon>Mycobacteriales</taxon>
        <taxon>Nocardiaceae</taxon>
        <taxon>Nocardia</taxon>
    </lineage>
</organism>
<dbReference type="InterPro" id="IPR036291">
    <property type="entry name" value="NAD(P)-bd_dom_sf"/>
</dbReference>
<comment type="caution">
    <text evidence="7">The sequence shown here is derived from an EMBL/GenBank/DDBJ whole genome shotgun (WGS) entry which is preliminary data.</text>
</comment>
<evidence type="ECO:0000313" key="8">
    <source>
        <dbReference type="Proteomes" id="UP000602198"/>
    </source>
</evidence>
<dbReference type="SUPFAM" id="SSF52283">
    <property type="entry name" value="Formate/glycerate dehydrogenase catalytic domain-like"/>
    <property type="match status" value="1"/>
</dbReference>
<feature type="domain" description="D-isomer specific 2-hydroxyacid dehydrogenase catalytic" evidence="5">
    <location>
        <begin position="9"/>
        <end position="323"/>
    </location>
</feature>
<reference evidence="7 8" key="1">
    <citation type="submission" date="2021-01" db="EMBL/GenBank/DDBJ databases">
        <title>WGS of actinomycetes isolated from Thailand.</title>
        <authorList>
            <person name="Thawai C."/>
        </authorList>
    </citation>
    <scope>NUCLEOTIDE SEQUENCE [LARGE SCALE GENOMIC DNA]</scope>
    <source>
        <strain evidence="7 8">LPG 2</strain>
    </source>
</reference>
<feature type="domain" description="D-isomer specific 2-hydroxyacid dehydrogenase NAD-binding" evidence="6">
    <location>
        <begin position="111"/>
        <end position="291"/>
    </location>
</feature>
<keyword evidence="2 4" id="KW-0560">Oxidoreductase</keyword>
<dbReference type="SUPFAM" id="SSF51735">
    <property type="entry name" value="NAD(P)-binding Rossmann-fold domains"/>
    <property type="match status" value="1"/>
</dbReference>
<dbReference type="CDD" id="cd05198">
    <property type="entry name" value="formate_dh_like"/>
    <property type="match status" value="1"/>
</dbReference>
<evidence type="ECO:0000256" key="1">
    <source>
        <dbReference type="ARBA" id="ARBA00005854"/>
    </source>
</evidence>
<accession>A0ABS1MHZ6</accession>
<dbReference type="Pfam" id="PF00389">
    <property type="entry name" value="2-Hacid_dh"/>
    <property type="match status" value="1"/>
</dbReference>
<dbReference type="RefSeq" id="WP_201958704.1">
    <property type="nucleotide sequence ID" value="NZ_JAERRJ010000029.1"/>
</dbReference>
<evidence type="ECO:0000256" key="4">
    <source>
        <dbReference type="RuleBase" id="RU003719"/>
    </source>
</evidence>
<dbReference type="EMBL" id="JAERRJ010000029">
    <property type="protein sequence ID" value="MBL1080278.1"/>
    <property type="molecule type" value="Genomic_DNA"/>
</dbReference>
<dbReference type="InterPro" id="IPR006140">
    <property type="entry name" value="D-isomer_DH_NAD-bd"/>
</dbReference>
<evidence type="ECO:0000256" key="2">
    <source>
        <dbReference type="ARBA" id="ARBA00023002"/>
    </source>
</evidence>
<evidence type="ECO:0000259" key="6">
    <source>
        <dbReference type="Pfam" id="PF02826"/>
    </source>
</evidence>
<protein>
    <submittedName>
        <fullName evidence="7">Uncharacterized protein</fullName>
    </submittedName>
</protein>
<keyword evidence="3" id="KW-0520">NAD</keyword>
<proteinExistence type="inferred from homology"/>
<dbReference type="Gene3D" id="3.40.50.720">
    <property type="entry name" value="NAD(P)-binding Rossmann-like Domain"/>
    <property type="match status" value="2"/>
</dbReference>
<dbReference type="PANTHER" id="PTHR42789">
    <property type="entry name" value="D-ISOMER SPECIFIC 2-HYDROXYACID DEHYDROGENASE FAMILY PROTEIN (AFU_ORTHOLOGUE AFUA_6G10090)"/>
    <property type="match status" value="1"/>
</dbReference>
<name>A0ABS1MHZ6_9NOCA</name>
<dbReference type="InterPro" id="IPR006139">
    <property type="entry name" value="D-isomer_2_OHA_DH_cat_dom"/>
</dbReference>
<keyword evidence="8" id="KW-1185">Reference proteome</keyword>
<dbReference type="Proteomes" id="UP000602198">
    <property type="component" value="Unassembled WGS sequence"/>
</dbReference>
<comment type="similarity">
    <text evidence="1 4">Belongs to the D-isomer specific 2-hydroxyacid dehydrogenase family.</text>
</comment>
<dbReference type="InterPro" id="IPR050857">
    <property type="entry name" value="D-2-hydroxyacid_DH"/>
</dbReference>
<evidence type="ECO:0000313" key="7">
    <source>
        <dbReference type="EMBL" id="MBL1080278.1"/>
    </source>
</evidence>
<evidence type="ECO:0000256" key="3">
    <source>
        <dbReference type="ARBA" id="ARBA00023027"/>
    </source>
</evidence>
<dbReference type="Pfam" id="PF02826">
    <property type="entry name" value="2-Hacid_dh_C"/>
    <property type="match status" value="1"/>
</dbReference>
<dbReference type="PANTHER" id="PTHR42789:SF1">
    <property type="entry name" value="D-ISOMER SPECIFIC 2-HYDROXYACID DEHYDROGENASE FAMILY PROTEIN (AFU_ORTHOLOGUE AFUA_6G10090)"/>
    <property type="match status" value="1"/>
</dbReference>
<evidence type="ECO:0000259" key="5">
    <source>
        <dbReference type="Pfam" id="PF00389"/>
    </source>
</evidence>
<sequence>MSRHRALVTGSMLSSAELASIEHDGLDVEVIEQTLGEAELSRALADKDAFILGGNEYVSATVLSATARTRVIAFLGVGYHSFIDVGAASAAGIAVTNAPGANRRAVAEFSIGLILDSVRSISHQALRTKVGRWEEVRGFELAGKTLGVFGMGSIGSTVARIATNGFGMRVVYANRSPKPEIEAELSARRVGLDDLFALSQIISLHVAYSDGLKGVVDSALLRTVRPGAVLVNAADPRLVDPEALHNALIENRLRAAAMDGYYIQPPPAVDDDPHRLLALGEDRFLLTPHAASATADSCRAMLAANLSSIRNVLSTGTDPNIVNPEFRRHPRWRSRLT</sequence>